<dbReference type="GO" id="GO:0008276">
    <property type="term" value="F:protein methyltransferase activity"/>
    <property type="evidence" value="ECO:0007669"/>
    <property type="project" value="InterPro"/>
</dbReference>
<organism evidence="7 8">
    <name type="scientific">Desulfobaculum xiamenense</name>
    <dbReference type="NCBI Taxonomy" id="995050"/>
    <lineage>
        <taxon>Bacteria</taxon>
        <taxon>Pseudomonadati</taxon>
        <taxon>Thermodesulfobacteriota</taxon>
        <taxon>Desulfovibrionia</taxon>
        <taxon>Desulfovibrionales</taxon>
        <taxon>Desulfovibrionaceae</taxon>
        <taxon>Desulfobaculum</taxon>
    </lineage>
</organism>
<dbReference type="GO" id="GO:0032259">
    <property type="term" value="P:methylation"/>
    <property type="evidence" value="ECO:0007669"/>
    <property type="project" value="UniProtKB-KW"/>
</dbReference>
<evidence type="ECO:0000256" key="3">
    <source>
        <dbReference type="ARBA" id="ARBA00022603"/>
    </source>
</evidence>
<evidence type="ECO:0000313" key="8">
    <source>
        <dbReference type="Proteomes" id="UP000580856"/>
    </source>
</evidence>
<evidence type="ECO:0000256" key="5">
    <source>
        <dbReference type="ARBA" id="ARBA00022691"/>
    </source>
</evidence>
<keyword evidence="4 7" id="KW-0808">Transferase</keyword>
<dbReference type="Gene3D" id="3.40.50.150">
    <property type="entry name" value="Vaccinia Virus protein VP39"/>
    <property type="match status" value="1"/>
</dbReference>
<dbReference type="InterPro" id="IPR014776">
    <property type="entry name" value="4pyrrole_Mease_sub2"/>
</dbReference>
<dbReference type="NCBIfam" id="TIGR02467">
    <property type="entry name" value="CbiE"/>
    <property type="match status" value="1"/>
</dbReference>
<dbReference type="EC" id="2.1.1.132" evidence="7"/>
<comment type="pathway">
    <text evidence="1">Cofactor biosynthesis; adenosylcobalamin biosynthesis.</text>
</comment>
<dbReference type="PANTHER" id="PTHR43182">
    <property type="entry name" value="COBALT-PRECORRIN-6B C(15)-METHYLTRANSFERASE (DECARBOXYLATING)"/>
    <property type="match status" value="1"/>
</dbReference>
<keyword evidence="3 7" id="KW-0489">Methyltransferase</keyword>
<keyword evidence="2" id="KW-0169">Cobalamin biosynthesis</keyword>
<evidence type="ECO:0000256" key="1">
    <source>
        <dbReference type="ARBA" id="ARBA00004953"/>
    </source>
</evidence>
<dbReference type="CDD" id="cd02440">
    <property type="entry name" value="AdoMet_MTases"/>
    <property type="match status" value="1"/>
</dbReference>
<reference evidence="7 8" key="1">
    <citation type="submission" date="2020-03" db="EMBL/GenBank/DDBJ databases">
        <title>Genomic Encyclopedia of Type Strains, Phase IV (KMG-IV): sequencing the most valuable type-strain genomes for metagenomic binning, comparative biology and taxonomic classification.</title>
        <authorList>
            <person name="Goeker M."/>
        </authorList>
    </citation>
    <scope>NUCLEOTIDE SEQUENCE [LARGE SCALE GENOMIC DNA]</scope>
    <source>
        <strain evidence="7 8">DSM 24233</strain>
    </source>
</reference>
<dbReference type="InterPro" id="IPR012818">
    <property type="entry name" value="CbiE"/>
</dbReference>
<dbReference type="Gene3D" id="3.30.950.10">
    <property type="entry name" value="Methyltransferase, Cobalt-precorrin-4 Transmethylase, Domain 2"/>
    <property type="match status" value="1"/>
</dbReference>
<dbReference type="GO" id="GO:0046025">
    <property type="term" value="F:precorrin-6Y C5,15-methyltransferase (decarboxylating) activity"/>
    <property type="evidence" value="ECO:0007669"/>
    <property type="project" value="UniProtKB-EC"/>
</dbReference>
<keyword evidence="8" id="KW-1185">Reference proteome</keyword>
<evidence type="ECO:0000313" key="7">
    <source>
        <dbReference type="EMBL" id="NJB68113.1"/>
    </source>
</evidence>
<dbReference type="InterPro" id="IPR000878">
    <property type="entry name" value="4pyrrol_Mease"/>
</dbReference>
<dbReference type="CDD" id="cd11644">
    <property type="entry name" value="Precorrin-6Y-MT"/>
    <property type="match status" value="1"/>
</dbReference>
<evidence type="ECO:0000259" key="6">
    <source>
        <dbReference type="Pfam" id="PF00590"/>
    </source>
</evidence>
<proteinExistence type="predicted"/>
<accession>A0A846QP87</accession>
<dbReference type="Proteomes" id="UP000580856">
    <property type="component" value="Unassembled WGS sequence"/>
</dbReference>
<evidence type="ECO:0000256" key="2">
    <source>
        <dbReference type="ARBA" id="ARBA00022573"/>
    </source>
</evidence>
<dbReference type="EMBL" id="JAATJA010000002">
    <property type="protein sequence ID" value="NJB68113.1"/>
    <property type="molecule type" value="Genomic_DNA"/>
</dbReference>
<keyword evidence="5" id="KW-0949">S-adenosyl-L-methionine</keyword>
<dbReference type="InterPro" id="IPR035996">
    <property type="entry name" value="4pyrrol_Methylase_sf"/>
</dbReference>
<evidence type="ECO:0000256" key="4">
    <source>
        <dbReference type="ARBA" id="ARBA00022679"/>
    </source>
</evidence>
<dbReference type="InterPro" id="IPR014008">
    <property type="entry name" value="Cbl_synth_MTase_CbiT"/>
</dbReference>
<dbReference type="InterPro" id="IPR029063">
    <property type="entry name" value="SAM-dependent_MTases_sf"/>
</dbReference>
<dbReference type="PIRSF" id="PIRSF036428">
    <property type="entry name" value="CobL"/>
    <property type="match status" value="1"/>
</dbReference>
<dbReference type="AlphaFoldDB" id="A0A846QP87"/>
<feature type="domain" description="Tetrapyrrole methylase" evidence="6">
    <location>
        <begin position="2"/>
        <end position="191"/>
    </location>
</feature>
<dbReference type="Gene3D" id="3.40.1010.10">
    <property type="entry name" value="Cobalt-precorrin-4 Transmethylase, Domain 1"/>
    <property type="match status" value="1"/>
</dbReference>
<name>A0A846QP87_9BACT</name>
<dbReference type="SUPFAM" id="SSF53335">
    <property type="entry name" value="S-adenosyl-L-methionine-dependent methyltransferases"/>
    <property type="match status" value="1"/>
</dbReference>
<dbReference type="InterPro" id="IPR014777">
    <property type="entry name" value="4pyrrole_Mease_sub1"/>
</dbReference>
<dbReference type="InterPro" id="IPR050714">
    <property type="entry name" value="Cobalamin_biosynth_MTase"/>
</dbReference>
<dbReference type="InterPro" id="IPR006365">
    <property type="entry name" value="Cbl_synth_CobL"/>
</dbReference>
<dbReference type="Pfam" id="PF00590">
    <property type="entry name" value="TP_methylase"/>
    <property type="match status" value="1"/>
</dbReference>
<dbReference type="PANTHER" id="PTHR43182:SF1">
    <property type="entry name" value="COBALT-PRECORRIN-7 C(5)-METHYLTRANSFERASE"/>
    <property type="match status" value="1"/>
</dbReference>
<protein>
    <submittedName>
        <fullName evidence="7">Precorrin-6Y C5,15-methyltransferase (Decarboxylating)</fullName>
        <ecNumber evidence="7">2.1.1.132</ecNumber>
    </submittedName>
</protein>
<comment type="caution">
    <text evidence="7">The sequence shown here is derived from an EMBL/GenBank/DDBJ whole genome shotgun (WGS) entry which is preliminary data.</text>
</comment>
<dbReference type="RefSeq" id="WP_167941208.1">
    <property type="nucleotide sequence ID" value="NZ_JAATJA010000002.1"/>
</dbReference>
<dbReference type="GO" id="GO:0009236">
    <property type="term" value="P:cobalamin biosynthetic process"/>
    <property type="evidence" value="ECO:0007669"/>
    <property type="project" value="UniProtKB-UniPathway"/>
</dbReference>
<gene>
    <name evidence="7" type="ORF">GGQ74_001786</name>
</gene>
<dbReference type="NCBIfam" id="TIGR02469">
    <property type="entry name" value="CbiT"/>
    <property type="match status" value="1"/>
</dbReference>
<dbReference type="UniPathway" id="UPA00148"/>
<dbReference type="SUPFAM" id="SSF53790">
    <property type="entry name" value="Tetrapyrrole methylase"/>
    <property type="match status" value="1"/>
</dbReference>
<sequence length="405" mass="43810">MTIHIVGLGQNPENIPDNSRTLIDMAQVLCATQDDLACFDDHPAEKIPLDAPIDEVCAQLSARQSDGLEVVVLTGGDPLFFGIAEALVDRLGADETRVHPGVTIVQTAAARLRIPWQDVRTVSLGGQDDNQPLFSALLQSRWVAVYTDARNIPSAIAQSILDKSGDTHRMWVLEDLEDDRERIDRYTLGEARKKSFSPRSIVMLERVAQPEVPLGLGTPDDLFMRETGLITKGPARAVAIAALRLRPESVLWDLGAGCGALGIEASSVAYNGRVFCVEKNANRVAMIRENIRRTGAYLAEIVHGTMPGCLPDLPDPDRVFIGGGLTQDADTLLGVVCARLRPGGRLVAHAVLLDTLTRARQILDECDWPYSVTLIQAGESAPLAGDLRIAAHNPVFALIADKPDA</sequence>